<dbReference type="Proteomes" id="UP000789920">
    <property type="component" value="Unassembled WGS sequence"/>
</dbReference>
<gene>
    <name evidence="1" type="ORF">RPERSI_LOCUS26592</name>
</gene>
<evidence type="ECO:0000313" key="1">
    <source>
        <dbReference type="EMBL" id="CAG8825848.1"/>
    </source>
</evidence>
<name>A0ACA9S6R3_9GLOM</name>
<accession>A0ACA9S6R3</accession>
<organism evidence="1 2">
    <name type="scientific">Racocetra persica</name>
    <dbReference type="NCBI Taxonomy" id="160502"/>
    <lineage>
        <taxon>Eukaryota</taxon>
        <taxon>Fungi</taxon>
        <taxon>Fungi incertae sedis</taxon>
        <taxon>Mucoromycota</taxon>
        <taxon>Glomeromycotina</taxon>
        <taxon>Glomeromycetes</taxon>
        <taxon>Diversisporales</taxon>
        <taxon>Gigasporaceae</taxon>
        <taxon>Racocetra</taxon>
    </lineage>
</organism>
<keyword evidence="2" id="KW-1185">Reference proteome</keyword>
<feature type="non-terminal residue" evidence="1">
    <location>
        <position position="1"/>
    </location>
</feature>
<evidence type="ECO:0000313" key="2">
    <source>
        <dbReference type="Proteomes" id="UP000789920"/>
    </source>
</evidence>
<sequence>SSSLHVTYPELPQYVPHVFQNSESKHSHHQCRPAQSSTSLVAAHDLSIVG</sequence>
<protein>
    <submittedName>
        <fullName evidence="1">32141_t:CDS:1</fullName>
    </submittedName>
</protein>
<reference evidence="1" key="1">
    <citation type="submission" date="2021-06" db="EMBL/GenBank/DDBJ databases">
        <authorList>
            <person name="Kallberg Y."/>
            <person name="Tangrot J."/>
            <person name="Rosling A."/>
        </authorList>
    </citation>
    <scope>NUCLEOTIDE SEQUENCE</scope>
    <source>
        <strain evidence="1">MA461A</strain>
    </source>
</reference>
<proteinExistence type="predicted"/>
<comment type="caution">
    <text evidence="1">The sequence shown here is derived from an EMBL/GenBank/DDBJ whole genome shotgun (WGS) entry which is preliminary data.</text>
</comment>
<dbReference type="EMBL" id="CAJVQC010091182">
    <property type="protein sequence ID" value="CAG8825848.1"/>
    <property type="molecule type" value="Genomic_DNA"/>
</dbReference>
<feature type="non-terminal residue" evidence="1">
    <location>
        <position position="50"/>
    </location>
</feature>